<organism evidence="4">
    <name type="scientific">Triticum aestivum</name>
    <name type="common">Wheat</name>
    <dbReference type="NCBI Taxonomy" id="4565"/>
    <lineage>
        <taxon>Eukaryota</taxon>
        <taxon>Viridiplantae</taxon>
        <taxon>Streptophyta</taxon>
        <taxon>Embryophyta</taxon>
        <taxon>Tracheophyta</taxon>
        <taxon>Spermatophyta</taxon>
        <taxon>Magnoliopsida</taxon>
        <taxon>Liliopsida</taxon>
        <taxon>Poales</taxon>
        <taxon>Poaceae</taxon>
        <taxon>BOP clade</taxon>
        <taxon>Pooideae</taxon>
        <taxon>Triticodae</taxon>
        <taxon>Triticeae</taxon>
        <taxon>Triticinae</taxon>
        <taxon>Triticum</taxon>
    </lineage>
</organism>
<dbReference type="PANTHER" id="PTHR47186">
    <property type="entry name" value="LEUCINE-RICH REPEAT-CONTAINING PROTEIN 57"/>
    <property type="match status" value="1"/>
</dbReference>
<proteinExistence type="predicted"/>
<dbReference type="InterPro" id="IPR001611">
    <property type="entry name" value="Leu-rich_rpt"/>
</dbReference>
<keyword evidence="5" id="KW-1185">Reference proteome</keyword>
<evidence type="ECO:0000313" key="5">
    <source>
        <dbReference type="Proteomes" id="UP000019116"/>
    </source>
</evidence>
<dbReference type="Pfam" id="PF13855">
    <property type="entry name" value="LRR_8"/>
    <property type="match status" value="1"/>
</dbReference>
<evidence type="ECO:0000256" key="1">
    <source>
        <dbReference type="ARBA" id="ARBA00022737"/>
    </source>
</evidence>
<sequence length="764" mass="86039">MHDLVHDLARLVMVDEIFIASKQGNTGGSFCHFALLNDCRRPLKSSKLRALRFMECVQTEVHGDSFSPAKSMRVLDLSECSILKLSDSIGVLKQLRYLNAPRVQDAKIPDSITKLSKLIYLNLHGSPKILALPESIGDIKGLMYLDLSGCSGIAKLPKSFERLQELVHLDLSMCCIRKLPEALGRFIKLKYLNLSRCQEITELPIGFGSLKNLVHLDLSSCSEVASNDLAFVGLTNLQYLNLKCTCFTSPSLYGLTKLRYLNLSALYSQRHHQDIFDMLFDSITINQADLEHMDLSDNCAINVIPISLYRLKKLHTLDLSGCVYLKEIEESKHTISSLKFLYLRGCVNLQRMPQLGGSIVSLPQFGVRVATDESSSNLVLLQPTDPIELHITELENAKSAGEAHSIKLMEKRSLEDLELVWTRDAERFVDDMILLEELMPPCTLKRLEIRGYNSVSLPAWLVGQLPNLELLVLRDMANLEEWNTSYSCAEVHVIQTLEIHNCPMLRMKPPLPKAKSWKISDSDNVLSSWNHCTVSHAGASSCSPITTTLSVQRYRGPHQWRLLQHFPRLSSLSVIRGDLNSSPEIIGHLSSLRTICLSQVVIEELPKWLGELTSLHNLELRFINGLEEFNESMRQLTMLQSLKLISCKSLSLPHWLGELTYLKELSIDDNRVLRSLPASLQQNSSIQKIQISDCPELEDVIVESQEGAMKLTHSQESECVLPTSLRELKISHCQGIKSLPEGIQQLTNLQSLVISSCPELRQWC</sequence>
<dbReference type="PANTHER" id="PTHR47186:SF3">
    <property type="entry name" value="OS09G0267800 PROTEIN"/>
    <property type="match status" value="1"/>
</dbReference>
<evidence type="ECO:0000259" key="2">
    <source>
        <dbReference type="Pfam" id="PF23598"/>
    </source>
</evidence>
<reference evidence="4" key="2">
    <citation type="submission" date="2018-10" db="UniProtKB">
        <authorList>
            <consortium name="EnsemblPlants"/>
        </authorList>
    </citation>
    <scope>IDENTIFICATION</scope>
</reference>
<dbReference type="EnsemblPlants" id="TraesCS1D02G443551.1">
    <property type="protein sequence ID" value="TraesCS1D02G443551.1.cds1"/>
    <property type="gene ID" value="TraesCS1D02G443551"/>
</dbReference>
<dbReference type="Proteomes" id="UP000019116">
    <property type="component" value="Chromosome 1D"/>
</dbReference>
<dbReference type="STRING" id="4565.A0A3B6A277"/>
<dbReference type="OrthoDB" id="627179at2759"/>
<dbReference type="Gramene" id="TraesROB_scaffold_017257_01G000500.1">
    <property type="protein sequence ID" value="TraesROB_scaffold_017257_01G000500.1"/>
    <property type="gene ID" value="TraesROB_scaffold_017257_01G000500"/>
</dbReference>
<evidence type="ECO:0000313" key="4">
    <source>
        <dbReference type="EnsemblPlants" id="TraesCS1D02G443551.1.cds1"/>
    </source>
</evidence>
<reference evidence="4" key="1">
    <citation type="submission" date="2018-08" db="EMBL/GenBank/DDBJ databases">
        <authorList>
            <person name="Rossello M."/>
        </authorList>
    </citation>
    <scope>NUCLEOTIDE SEQUENCE [LARGE SCALE GENOMIC DNA]</scope>
    <source>
        <strain evidence="4">cv. Chinese Spring</strain>
    </source>
</reference>
<dbReference type="Pfam" id="PF25019">
    <property type="entry name" value="LRR_R13L1-DRL21"/>
    <property type="match status" value="1"/>
</dbReference>
<feature type="domain" description="R13L1/DRL21-like LRR repeat region" evidence="3">
    <location>
        <begin position="388"/>
        <end position="501"/>
    </location>
</feature>
<accession>A0A3B6A277</accession>
<dbReference type="Gramene" id="TraesWEE_scaffold_014180_01G000500.1">
    <property type="protein sequence ID" value="TraesWEE_scaffold_014180_01G000500.1"/>
    <property type="gene ID" value="TraesWEE_scaffold_014180_01G000500"/>
</dbReference>
<dbReference type="Gene3D" id="3.80.10.10">
    <property type="entry name" value="Ribonuclease Inhibitor"/>
    <property type="match status" value="3"/>
</dbReference>
<dbReference type="Gramene" id="TraesCLE_scaffold_043735_01G000500.1">
    <property type="protein sequence ID" value="TraesCLE_scaffold_043735_01G000500.1"/>
    <property type="gene ID" value="TraesCLE_scaffold_043735_01G000500"/>
</dbReference>
<keyword evidence="1" id="KW-0677">Repeat</keyword>
<feature type="domain" description="Disease resistance R13L4/SHOC-2-like LRR" evidence="2">
    <location>
        <begin position="563"/>
        <end position="755"/>
    </location>
</feature>
<dbReference type="Gramene" id="TraesCS1D02G443551.1">
    <property type="protein sequence ID" value="TraesCS1D02G443551.1.cds1"/>
    <property type="gene ID" value="TraesCS1D02G443551"/>
</dbReference>
<dbReference type="GO" id="GO:0035556">
    <property type="term" value="P:intracellular signal transduction"/>
    <property type="evidence" value="ECO:0000318"/>
    <property type="project" value="GO_Central"/>
</dbReference>
<name>A0A3B6A277_WHEAT</name>
<feature type="domain" description="Disease resistance R13L4/SHOC-2-like LRR" evidence="2">
    <location>
        <begin position="48"/>
        <end position="171"/>
    </location>
</feature>
<dbReference type="Gramene" id="TraesRN1D0101081300.1">
    <property type="protein sequence ID" value="TraesRN1D0101081300.1"/>
    <property type="gene ID" value="TraesRN1D0101081300"/>
</dbReference>
<dbReference type="Gramene" id="TraesCS1D03G1019200.1">
    <property type="protein sequence ID" value="TraesCS1D03G1019200.1.CDS1"/>
    <property type="gene ID" value="TraesCS1D03G1019200"/>
</dbReference>
<dbReference type="SUPFAM" id="SSF52058">
    <property type="entry name" value="L domain-like"/>
    <property type="match status" value="2"/>
</dbReference>
<dbReference type="InterPro" id="IPR055414">
    <property type="entry name" value="LRR_R13L4/SHOC2-like"/>
</dbReference>
<dbReference type="SMR" id="A0A3B6A277"/>
<protein>
    <submittedName>
        <fullName evidence="4">Uncharacterized protein</fullName>
    </submittedName>
</protein>
<dbReference type="Pfam" id="PF00560">
    <property type="entry name" value="LRR_1"/>
    <property type="match status" value="1"/>
</dbReference>
<evidence type="ECO:0000259" key="3">
    <source>
        <dbReference type="Pfam" id="PF25019"/>
    </source>
</evidence>
<dbReference type="InterPro" id="IPR032675">
    <property type="entry name" value="LRR_dom_sf"/>
</dbReference>
<dbReference type="InterPro" id="IPR056789">
    <property type="entry name" value="LRR_R13L1-DRL21"/>
</dbReference>
<dbReference type="Pfam" id="PF23598">
    <property type="entry name" value="LRR_14"/>
    <property type="match status" value="2"/>
</dbReference>
<dbReference type="AlphaFoldDB" id="A0A3B6A277"/>